<name>A0ABP9J7R6_9ACTN</name>
<organism evidence="2 3">
    <name type="scientific">Streptomyces siamensis</name>
    <dbReference type="NCBI Taxonomy" id="1274986"/>
    <lineage>
        <taxon>Bacteria</taxon>
        <taxon>Bacillati</taxon>
        <taxon>Actinomycetota</taxon>
        <taxon>Actinomycetes</taxon>
        <taxon>Kitasatosporales</taxon>
        <taxon>Streptomycetaceae</taxon>
        <taxon>Streptomyces</taxon>
    </lineage>
</organism>
<accession>A0ABP9J7R6</accession>
<comment type="caution">
    <text evidence="2">The sequence shown here is derived from an EMBL/GenBank/DDBJ whole genome shotgun (WGS) entry which is preliminary data.</text>
</comment>
<evidence type="ECO:0000313" key="3">
    <source>
        <dbReference type="Proteomes" id="UP001501759"/>
    </source>
</evidence>
<sequence length="137" mass="14966">MGRLVHRQLMSAAAGWPVRLSGEVEVVQAGYAAHRVVHDVAAEAASRARSARSSCGQPDRLTASFAHAFPDHWGGFWGICRRLPPHIICLQAVQQVAVPFVGTRFPPRHGPSKSAKVPGLRERHPVVDARTAKGRRR</sequence>
<dbReference type="EMBL" id="BAABKB010000023">
    <property type="protein sequence ID" value="GAA5023362.1"/>
    <property type="molecule type" value="Genomic_DNA"/>
</dbReference>
<proteinExistence type="predicted"/>
<gene>
    <name evidence="2" type="ORF">GCM10023335_56060</name>
</gene>
<feature type="compositionally biased region" description="Basic and acidic residues" evidence="1">
    <location>
        <begin position="119"/>
        <end position="131"/>
    </location>
</feature>
<evidence type="ECO:0000313" key="2">
    <source>
        <dbReference type="EMBL" id="GAA5023362.1"/>
    </source>
</evidence>
<feature type="region of interest" description="Disordered" evidence="1">
    <location>
        <begin position="107"/>
        <end position="137"/>
    </location>
</feature>
<evidence type="ECO:0000256" key="1">
    <source>
        <dbReference type="SAM" id="MobiDB-lite"/>
    </source>
</evidence>
<dbReference type="Proteomes" id="UP001501759">
    <property type="component" value="Unassembled WGS sequence"/>
</dbReference>
<reference evidence="3" key="1">
    <citation type="journal article" date="2019" name="Int. J. Syst. Evol. Microbiol.">
        <title>The Global Catalogue of Microorganisms (GCM) 10K type strain sequencing project: providing services to taxonomists for standard genome sequencing and annotation.</title>
        <authorList>
            <consortium name="The Broad Institute Genomics Platform"/>
            <consortium name="The Broad Institute Genome Sequencing Center for Infectious Disease"/>
            <person name="Wu L."/>
            <person name="Ma J."/>
        </authorList>
    </citation>
    <scope>NUCLEOTIDE SEQUENCE [LARGE SCALE GENOMIC DNA]</scope>
    <source>
        <strain evidence="3">JCM 18409</strain>
    </source>
</reference>
<protein>
    <submittedName>
        <fullName evidence="2">Uncharacterized protein</fullName>
    </submittedName>
</protein>
<keyword evidence="3" id="KW-1185">Reference proteome</keyword>